<proteinExistence type="predicted"/>
<dbReference type="InterPro" id="IPR007497">
    <property type="entry name" value="SIMPL/DUF541"/>
</dbReference>
<gene>
    <name evidence="3" type="ORF">AB8B28_07515</name>
</gene>
<name>A0AB39V201_9FUSO</name>
<dbReference type="Gene3D" id="3.30.110.170">
    <property type="entry name" value="Protein of unknown function (DUF541), domain 1"/>
    <property type="match status" value="1"/>
</dbReference>
<feature type="coiled-coil region" evidence="1">
    <location>
        <begin position="59"/>
        <end position="86"/>
    </location>
</feature>
<dbReference type="Pfam" id="PF04402">
    <property type="entry name" value="SIMPL"/>
    <property type="match status" value="1"/>
</dbReference>
<accession>A0AB39V201</accession>
<dbReference type="EMBL" id="CP165647">
    <property type="protein sequence ID" value="XDU61500.1"/>
    <property type="molecule type" value="Genomic_DNA"/>
</dbReference>
<sequence>MKKIQFIIIPTILSFGLIISSALISNALDKVNKNENRITVKGVAERRIKADKALINIVISKKSENLDELKKDISEREKLIINLIRNLKIGENEYSIGNLRIQPNYVDSSLNNTRQSSENSSLSAAIPGTSNKISDYNGVEVISIITKNIDKTEEFYRKLAELKLQRNNIEVNIPEYYITNLERYKKDLVVDASRNAEIRAIEMLKVNNNEIGGLKNMNQGQFELLEDTEDVKKINEDESNQIYKKLRLVVTATYLIKY</sequence>
<evidence type="ECO:0000256" key="2">
    <source>
        <dbReference type="SAM" id="Phobius"/>
    </source>
</evidence>
<reference evidence="3" key="1">
    <citation type="submission" date="2024-07" db="EMBL/GenBank/DDBJ databases">
        <authorList>
            <person name="Li X.-J."/>
            <person name="Wang X."/>
        </authorList>
    </citation>
    <scope>NUCLEOTIDE SEQUENCE</scope>
    <source>
        <strain evidence="3">HSP-536</strain>
    </source>
</reference>
<keyword evidence="2" id="KW-1133">Transmembrane helix</keyword>
<keyword evidence="2" id="KW-0472">Membrane</keyword>
<feature type="transmembrane region" description="Helical" evidence="2">
    <location>
        <begin position="6"/>
        <end position="28"/>
    </location>
</feature>
<keyword evidence="2" id="KW-0812">Transmembrane</keyword>
<dbReference type="Gene3D" id="3.30.70.2970">
    <property type="entry name" value="Protein of unknown function (DUF541), domain 2"/>
    <property type="match status" value="1"/>
</dbReference>
<dbReference type="PANTHER" id="PTHR34387">
    <property type="entry name" value="SLR1258 PROTEIN"/>
    <property type="match status" value="1"/>
</dbReference>
<protein>
    <submittedName>
        <fullName evidence="3">SIMPL domain-containing protein</fullName>
    </submittedName>
</protein>
<evidence type="ECO:0000256" key="1">
    <source>
        <dbReference type="SAM" id="Coils"/>
    </source>
</evidence>
<dbReference type="KEGG" id="lala:AB8B28_07515"/>
<dbReference type="RefSeq" id="WP_369715041.1">
    <property type="nucleotide sequence ID" value="NZ_CP165647.1"/>
</dbReference>
<dbReference type="PANTHER" id="PTHR34387:SF2">
    <property type="entry name" value="SLR1258 PROTEIN"/>
    <property type="match status" value="1"/>
</dbReference>
<organism evidence="3">
    <name type="scientific">Leptotrichia alba</name>
    <dbReference type="NCBI Taxonomy" id="3239304"/>
    <lineage>
        <taxon>Bacteria</taxon>
        <taxon>Fusobacteriati</taxon>
        <taxon>Fusobacteriota</taxon>
        <taxon>Fusobacteriia</taxon>
        <taxon>Fusobacteriales</taxon>
        <taxon>Leptotrichiaceae</taxon>
        <taxon>Leptotrichia</taxon>
    </lineage>
</organism>
<dbReference type="AlphaFoldDB" id="A0AB39V201"/>
<keyword evidence="1" id="KW-0175">Coiled coil</keyword>
<dbReference type="GO" id="GO:0006974">
    <property type="term" value="P:DNA damage response"/>
    <property type="evidence" value="ECO:0007669"/>
    <property type="project" value="TreeGrafter"/>
</dbReference>
<evidence type="ECO:0000313" key="3">
    <source>
        <dbReference type="EMBL" id="XDU61500.1"/>
    </source>
</evidence>
<dbReference type="InterPro" id="IPR052022">
    <property type="entry name" value="26kDa_periplasmic_antigen"/>
</dbReference>